<comment type="similarity">
    <text evidence="2">Belongs to the VgrG protein family.</text>
</comment>
<dbReference type="Proteomes" id="UP000002139">
    <property type="component" value="Chromosome"/>
</dbReference>
<dbReference type="Gene3D" id="2.30.110.50">
    <property type="match status" value="1"/>
</dbReference>
<keyword evidence="8" id="KW-1185">Reference proteome</keyword>
<evidence type="ECO:0000259" key="6">
    <source>
        <dbReference type="Pfam" id="PF22178"/>
    </source>
</evidence>
<comment type="subcellular location">
    <subcellularLocation>
        <location evidence="1">Secreted</location>
    </subcellularLocation>
</comment>
<dbReference type="OrthoDB" id="5477241at2"/>
<dbReference type="KEGG" id="scl:sce8036"/>
<dbReference type="SUPFAM" id="SSF69349">
    <property type="entry name" value="Phage fibre proteins"/>
    <property type="match status" value="1"/>
</dbReference>
<dbReference type="SUPFAM" id="SSF69279">
    <property type="entry name" value="Phage tail proteins"/>
    <property type="match status" value="2"/>
</dbReference>
<dbReference type="InterPro" id="IPR017847">
    <property type="entry name" value="T6SS_RhsGE_Vgr_subset"/>
</dbReference>
<evidence type="ECO:0000256" key="2">
    <source>
        <dbReference type="ARBA" id="ARBA00005558"/>
    </source>
</evidence>
<protein>
    <submittedName>
        <fullName evidence="7">Uncharacterized protein</fullName>
    </submittedName>
</protein>
<dbReference type="NCBIfam" id="TIGR03361">
    <property type="entry name" value="VI_Rhs_Vgr"/>
    <property type="match status" value="1"/>
</dbReference>
<dbReference type="STRING" id="448385.sce8036"/>
<name>A9FHD9_SORC5</name>
<dbReference type="Pfam" id="PF22178">
    <property type="entry name" value="Gp5_trimer_C"/>
    <property type="match status" value="1"/>
</dbReference>
<dbReference type="Pfam" id="PF05954">
    <property type="entry name" value="Phage_GPD"/>
    <property type="match status" value="1"/>
</dbReference>
<dbReference type="Pfam" id="PF04717">
    <property type="entry name" value="Phage_base_V"/>
    <property type="match status" value="1"/>
</dbReference>
<dbReference type="InterPro" id="IPR037026">
    <property type="entry name" value="Vgr_OB-fold_dom_sf"/>
</dbReference>
<dbReference type="InterPro" id="IPR054030">
    <property type="entry name" value="Gp5_Vgr_C"/>
</dbReference>
<dbReference type="NCBIfam" id="TIGR01646">
    <property type="entry name" value="vgr_GE"/>
    <property type="match status" value="1"/>
</dbReference>
<feature type="compositionally biased region" description="Polar residues" evidence="4">
    <location>
        <begin position="569"/>
        <end position="589"/>
    </location>
</feature>
<dbReference type="InterPro" id="IPR050708">
    <property type="entry name" value="T6SS_VgrG/RHS"/>
</dbReference>
<accession>A9FHD9</accession>
<dbReference type="eggNOG" id="COG3501">
    <property type="taxonomic scope" value="Bacteria"/>
</dbReference>
<dbReference type="InterPro" id="IPR006531">
    <property type="entry name" value="Gp5/Vgr_OB"/>
</dbReference>
<dbReference type="HOGENOM" id="CLU_004121_3_0_7"/>
<feature type="region of interest" description="Disordered" evidence="4">
    <location>
        <begin position="562"/>
        <end position="589"/>
    </location>
</feature>
<feature type="domain" description="Gp5/Type VI secretion system Vgr C-terminal trimerisation" evidence="6">
    <location>
        <begin position="511"/>
        <end position="584"/>
    </location>
</feature>
<dbReference type="EMBL" id="AM746676">
    <property type="protein sequence ID" value="CAN98206.1"/>
    <property type="molecule type" value="Genomic_DNA"/>
</dbReference>
<keyword evidence="3" id="KW-0964">Secreted</keyword>
<dbReference type="SUPFAM" id="SSF69255">
    <property type="entry name" value="gp5 N-terminal domain-like"/>
    <property type="match status" value="1"/>
</dbReference>
<evidence type="ECO:0000256" key="4">
    <source>
        <dbReference type="SAM" id="MobiDB-lite"/>
    </source>
</evidence>
<dbReference type="Gene3D" id="4.10.220.110">
    <property type="match status" value="1"/>
</dbReference>
<dbReference type="BioCyc" id="SCEL448385:SCE_RS41150-MONOMER"/>
<dbReference type="PANTHER" id="PTHR32305">
    <property type="match status" value="1"/>
</dbReference>
<evidence type="ECO:0000313" key="8">
    <source>
        <dbReference type="Proteomes" id="UP000002139"/>
    </source>
</evidence>
<reference evidence="7 8" key="1">
    <citation type="journal article" date="2007" name="Nat. Biotechnol.">
        <title>Complete genome sequence of the myxobacterium Sorangium cellulosum.</title>
        <authorList>
            <person name="Schneiker S."/>
            <person name="Perlova O."/>
            <person name="Kaiser O."/>
            <person name="Gerth K."/>
            <person name="Alici A."/>
            <person name="Altmeyer M.O."/>
            <person name="Bartels D."/>
            <person name="Bekel T."/>
            <person name="Beyer S."/>
            <person name="Bode E."/>
            <person name="Bode H.B."/>
            <person name="Bolten C.J."/>
            <person name="Choudhuri J.V."/>
            <person name="Doss S."/>
            <person name="Elnakady Y.A."/>
            <person name="Frank B."/>
            <person name="Gaigalat L."/>
            <person name="Goesmann A."/>
            <person name="Groeger C."/>
            <person name="Gross F."/>
            <person name="Jelsbak L."/>
            <person name="Jelsbak L."/>
            <person name="Kalinowski J."/>
            <person name="Kegler C."/>
            <person name="Knauber T."/>
            <person name="Konietzny S."/>
            <person name="Kopp M."/>
            <person name="Krause L."/>
            <person name="Krug D."/>
            <person name="Linke B."/>
            <person name="Mahmud T."/>
            <person name="Martinez-Arias R."/>
            <person name="McHardy A.C."/>
            <person name="Merai M."/>
            <person name="Meyer F."/>
            <person name="Mormann S."/>
            <person name="Munoz-Dorado J."/>
            <person name="Perez J."/>
            <person name="Pradella S."/>
            <person name="Rachid S."/>
            <person name="Raddatz G."/>
            <person name="Rosenau F."/>
            <person name="Rueckert C."/>
            <person name="Sasse F."/>
            <person name="Scharfe M."/>
            <person name="Schuster S.C."/>
            <person name="Suen G."/>
            <person name="Treuner-Lange A."/>
            <person name="Velicer G.J."/>
            <person name="Vorholter F.-J."/>
            <person name="Weissman K.J."/>
            <person name="Welch R.D."/>
            <person name="Wenzel S.C."/>
            <person name="Whitworth D.E."/>
            <person name="Wilhelm S."/>
            <person name="Wittmann C."/>
            <person name="Bloecker H."/>
            <person name="Puehler A."/>
            <person name="Mueller R."/>
        </authorList>
    </citation>
    <scope>NUCLEOTIDE SEQUENCE [LARGE SCALE GENOMIC DNA]</scope>
    <source>
        <strain evidence="8">So ce56</strain>
    </source>
</reference>
<feature type="domain" description="Gp5/Type VI secretion system Vgr protein OB-fold" evidence="5">
    <location>
        <begin position="443"/>
        <end position="494"/>
    </location>
</feature>
<dbReference type="RefSeq" id="WP_012240645.1">
    <property type="nucleotide sequence ID" value="NC_010162.1"/>
</dbReference>
<organism evidence="7 8">
    <name type="scientific">Sorangium cellulosum (strain So ce56)</name>
    <name type="common">Polyangium cellulosum (strain So ce56)</name>
    <dbReference type="NCBI Taxonomy" id="448385"/>
    <lineage>
        <taxon>Bacteria</taxon>
        <taxon>Pseudomonadati</taxon>
        <taxon>Myxococcota</taxon>
        <taxon>Polyangia</taxon>
        <taxon>Polyangiales</taxon>
        <taxon>Polyangiaceae</taxon>
        <taxon>Sorangium</taxon>
    </lineage>
</organism>
<sequence length="719" mass="76848">MASDFTFAWEGANLSDDGPWHHLRVLEIRGREAISALYSFEIDLVRPHHTPDVDVTDLVGKPASLRIATKDNPPFRLVHGQIAAAEELGEVQLGTRYRVTLAPPLWRATMLKKSIIYLDKTIQQIVEQALTRTSWGAGLVASSCQPAEDDGDESAFRPAKATFAWRVIDMGRIADVAARPYCVQYQESDLDFVSRLLEEEGISYHFEHTKAECILVLIDSDGGRPRLDPARPLGPGLLGREVSDVRMGSRVRPTSVVLSDYSWRKPKLDLLASAPAGATDAAVYEHPGRYEESKETGERLAEQRAQRLAAERAWATASGACRLLGAGALFTLEHPTSKWNGSYLVTAIEHLAHERGYFAAGGGELEPYRCRFEAIRCGQDGEEAASRFVPARITPRPRIHGSQTAIVTAEPSDPEAEINVGGPSAIGCVRVRFHWDIDVGRHEREATSCWVRVSQMFAGGRGHGAVWHPRVGDEVVVDFLEGDPDRPLITGRVYNGINLSPENATKRPTYSAIKSYTSPFDGNYNLLSFEDARGEEEIRLHAARDLTTEITRNASRTVGVDDATEVGGDQSTRVAGSQSTSAGSITQSAGTTVGVHSGAGMTLSAGTTFVGSAGDNMSLGASGNNTLTAGSHLSLGAPIIEITGEGNIDVGAPWIDIKGGPKLRAGAALVEVNGGATVLINGGSSISIKGGTINVSGGTVNVTGEGTVTIKGAVVNLNS</sequence>
<dbReference type="Gene3D" id="2.40.50.230">
    <property type="entry name" value="Gp5 N-terminal domain"/>
    <property type="match status" value="1"/>
</dbReference>
<evidence type="ECO:0000256" key="1">
    <source>
        <dbReference type="ARBA" id="ARBA00004613"/>
    </source>
</evidence>
<evidence type="ECO:0000313" key="7">
    <source>
        <dbReference type="EMBL" id="CAN98206.1"/>
    </source>
</evidence>
<evidence type="ECO:0000256" key="3">
    <source>
        <dbReference type="ARBA" id="ARBA00022525"/>
    </source>
</evidence>
<gene>
    <name evidence="7" type="ordered locus">sce8036</name>
</gene>
<evidence type="ECO:0000259" key="5">
    <source>
        <dbReference type="Pfam" id="PF04717"/>
    </source>
</evidence>
<dbReference type="AlphaFoldDB" id="A9FHD9"/>
<dbReference type="InterPro" id="IPR006533">
    <property type="entry name" value="T6SS_Vgr_RhsGE"/>
</dbReference>
<dbReference type="GO" id="GO:0005576">
    <property type="term" value="C:extracellular region"/>
    <property type="evidence" value="ECO:0007669"/>
    <property type="project" value="UniProtKB-SubCell"/>
</dbReference>
<dbReference type="PANTHER" id="PTHR32305:SF15">
    <property type="entry name" value="PROTEIN RHSA-RELATED"/>
    <property type="match status" value="1"/>
</dbReference>
<proteinExistence type="inferred from homology"/>
<dbReference type="Gene3D" id="3.55.50.10">
    <property type="entry name" value="Baseplate protein-like domains"/>
    <property type="match status" value="1"/>
</dbReference>